<dbReference type="PROSITE" id="PS00134">
    <property type="entry name" value="TRYPSIN_HIS"/>
    <property type="match status" value="1"/>
</dbReference>
<dbReference type="InterPro" id="IPR009003">
    <property type="entry name" value="Peptidase_S1_PA"/>
</dbReference>
<keyword evidence="2" id="KW-0865">Zymogen</keyword>
<dbReference type="InterPro" id="IPR001254">
    <property type="entry name" value="Trypsin_dom"/>
</dbReference>
<dbReference type="InterPro" id="IPR043504">
    <property type="entry name" value="Peptidase_S1_PA_chymotrypsin"/>
</dbReference>
<name>A0AAV7QAP1_PLEWA</name>
<evidence type="ECO:0000256" key="2">
    <source>
        <dbReference type="ARBA" id="ARBA00023145"/>
    </source>
</evidence>
<proteinExistence type="predicted"/>
<dbReference type="GO" id="GO:0006508">
    <property type="term" value="P:proteolysis"/>
    <property type="evidence" value="ECO:0007669"/>
    <property type="project" value="InterPro"/>
</dbReference>
<keyword evidence="1 4" id="KW-0732">Signal</keyword>
<evidence type="ECO:0000256" key="1">
    <source>
        <dbReference type="ARBA" id="ARBA00022729"/>
    </source>
</evidence>
<evidence type="ECO:0000256" key="4">
    <source>
        <dbReference type="SAM" id="SignalP"/>
    </source>
</evidence>
<organism evidence="6 7">
    <name type="scientific">Pleurodeles waltl</name>
    <name type="common">Iberian ribbed newt</name>
    <dbReference type="NCBI Taxonomy" id="8319"/>
    <lineage>
        <taxon>Eukaryota</taxon>
        <taxon>Metazoa</taxon>
        <taxon>Chordata</taxon>
        <taxon>Craniata</taxon>
        <taxon>Vertebrata</taxon>
        <taxon>Euteleostomi</taxon>
        <taxon>Amphibia</taxon>
        <taxon>Batrachia</taxon>
        <taxon>Caudata</taxon>
        <taxon>Salamandroidea</taxon>
        <taxon>Salamandridae</taxon>
        <taxon>Pleurodelinae</taxon>
        <taxon>Pleurodeles</taxon>
    </lineage>
</organism>
<evidence type="ECO:0000259" key="5">
    <source>
        <dbReference type="Pfam" id="PF00089"/>
    </source>
</evidence>
<keyword evidence="7" id="KW-1185">Reference proteome</keyword>
<dbReference type="PANTHER" id="PTHR24271:SF81">
    <property type="entry name" value="GRANZYME B"/>
    <property type="match status" value="1"/>
</dbReference>
<dbReference type="AlphaFoldDB" id="A0AAV7QAP1"/>
<evidence type="ECO:0000313" key="6">
    <source>
        <dbReference type="EMBL" id="KAJ1137631.1"/>
    </source>
</evidence>
<dbReference type="SUPFAM" id="SSF50494">
    <property type="entry name" value="Trypsin-like serine proteases"/>
    <property type="match status" value="1"/>
</dbReference>
<feature type="domain" description="Peptidase S1" evidence="5">
    <location>
        <begin position="35"/>
        <end position="76"/>
    </location>
</feature>
<dbReference type="Proteomes" id="UP001066276">
    <property type="component" value="Chromosome 6"/>
</dbReference>
<dbReference type="Pfam" id="PF00089">
    <property type="entry name" value="Trypsin"/>
    <property type="match status" value="1"/>
</dbReference>
<dbReference type="GO" id="GO:0004252">
    <property type="term" value="F:serine-type endopeptidase activity"/>
    <property type="evidence" value="ECO:0007669"/>
    <property type="project" value="InterPro"/>
</dbReference>
<protein>
    <recommendedName>
        <fullName evidence="5">Peptidase S1 domain-containing protein</fullName>
    </recommendedName>
</protein>
<sequence length="77" mass="8326">MLGFAAGEARMLLLMALVWISLLTQARGGVLQDAIIGGHEAHIHSRPYMAYLSGKSKCGGILVRKDFVMTAAHCNKK</sequence>
<comment type="caution">
    <text evidence="6">The sequence shown here is derived from an EMBL/GenBank/DDBJ whole genome shotgun (WGS) entry which is preliminary data.</text>
</comment>
<dbReference type="Gene3D" id="2.40.10.10">
    <property type="entry name" value="Trypsin-like serine proteases"/>
    <property type="match status" value="1"/>
</dbReference>
<evidence type="ECO:0000313" key="7">
    <source>
        <dbReference type="Proteomes" id="UP001066276"/>
    </source>
</evidence>
<dbReference type="EMBL" id="JANPWB010000010">
    <property type="protein sequence ID" value="KAJ1137631.1"/>
    <property type="molecule type" value="Genomic_DNA"/>
</dbReference>
<reference evidence="6" key="1">
    <citation type="journal article" date="2022" name="bioRxiv">
        <title>Sequencing and chromosome-scale assembly of the giantPleurodeles waltlgenome.</title>
        <authorList>
            <person name="Brown T."/>
            <person name="Elewa A."/>
            <person name="Iarovenko S."/>
            <person name="Subramanian E."/>
            <person name="Araus A.J."/>
            <person name="Petzold A."/>
            <person name="Susuki M."/>
            <person name="Suzuki K.-i.T."/>
            <person name="Hayashi T."/>
            <person name="Toyoda A."/>
            <person name="Oliveira C."/>
            <person name="Osipova E."/>
            <person name="Leigh N.D."/>
            <person name="Simon A."/>
            <person name="Yun M.H."/>
        </authorList>
    </citation>
    <scope>NUCLEOTIDE SEQUENCE</scope>
    <source>
        <strain evidence="6">20211129_DDA</strain>
        <tissue evidence="6">Liver</tissue>
    </source>
</reference>
<dbReference type="InterPro" id="IPR018114">
    <property type="entry name" value="TRYPSIN_HIS"/>
</dbReference>
<evidence type="ECO:0000256" key="3">
    <source>
        <dbReference type="ARBA" id="ARBA00023157"/>
    </source>
</evidence>
<accession>A0AAV7QAP1</accession>
<dbReference type="PANTHER" id="PTHR24271">
    <property type="entry name" value="KALLIKREIN-RELATED"/>
    <property type="match status" value="1"/>
</dbReference>
<feature type="signal peptide" evidence="4">
    <location>
        <begin position="1"/>
        <end position="28"/>
    </location>
</feature>
<keyword evidence="3" id="KW-1015">Disulfide bond</keyword>
<feature type="chain" id="PRO_5043540960" description="Peptidase S1 domain-containing protein" evidence="4">
    <location>
        <begin position="29"/>
        <end position="77"/>
    </location>
</feature>
<gene>
    <name evidence="6" type="ORF">NDU88_004029</name>
</gene>